<protein>
    <recommendedName>
        <fullName evidence="3">Ester cyclase</fullName>
    </recommendedName>
</protein>
<accession>A0A7I9VHN9</accession>
<dbReference type="InterPro" id="IPR032710">
    <property type="entry name" value="NTF2-like_dom_sf"/>
</dbReference>
<reference evidence="2" key="1">
    <citation type="journal article" date="2020" name="Appl. Environ. Microbiol.">
        <title>Diazotrophic Anaeromyxobacter Isolates from Soils.</title>
        <authorList>
            <person name="Masuda Y."/>
            <person name="Yamanaka H."/>
            <person name="Xu Z.X."/>
            <person name="Shiratori Y."/>
            <person name="Aono T."/>
            <person name="Amachi S."/>
            <person name="Senoo K."/>
            <person name="Itoh H."/>
        </authorList>
    </citation>
    <scope>NUCLEOTIDE SEQUENCE [LARGE SCALE GENOMIC DNA]</scope>
    <source>
        <strain evidence="2">R267</strain>
    </source>
</reference>
<dbReference type="GO" id="GO:0030638">
    <property type="term" value="P:polyketide metabolic process"/>
    <property type="evidence" value="ECO:0007669"/>
    <property type="project" value="InterPro"/>
</dbReference>
<organism evidence="1 2">
    <name type="scientific">Anaeromyxobacter diazotrophicus</name>
    <dbReference type="NCBI Taxonomy" id="2590199"/>
    <lineage>
        <taxon>Bacteria</taxon>
        <taxon>Pseudomonadati</taxon>
        <taxon>Myxococcota</taxon>
        <taxon>Myxococcia</taxon>
        <taxon>Myxococcales</taxon>
        <taxon>Cystobacterineae</taxon>
        <taxon>Anaeromyxobacteraceae</taxon>
        <taxon>Anaeromyxobacter</taxon>
    </lineage>
</organism>
<evidence type="ECO:0000313" key="2">
    <source>
        <dbReference type="Proteomes" id="UP000503640"/>
    </source>
</evidence>
<keyword evidence="2" id="KW-1185">Reference proteome</keyword>
<sequence>MAVDIKQAQRRLLEEAFGKGNFGAYDEICDPGYRAHDPVTGDADLKQEKEYCRMYRTAFPDLSPSILRSWVDADGDTCITQWRMSGTHQGQLMGVAPTGRRCTVEGISISHFKGGKLLEDWVQWDALGLMRQLGEGATASATASAAGARPQASQAQPKH</sequence>
<comment type="caution">
    <text evidence="1">The sequence shown here is derived from an EMBL/GenBank/DDBJ whole genome shotgun (WGS) entry which is preliminary data.</text>
</comment>
<dbReference type="PANTHER" id="PTHR38436:SF1">
    <property type="entry name" value="ESTER CYCLASE"/>
    <property type="match status" value="1"/>
</dbReference>
<dbReference type="SUPFAM" id="SSF54427">
    <property type="entry name" value="NTF2-like"/>
    <property type="match status" value="1"/>
</dbReference>
<gene>
    <name evidence="1" type="ORF">AMYX_02880</name>
</gene>
<dbReference type="AlphaFoldDB" id="A0A7I9VHN9"/>
<dbReference type="PANTHER" id="PTHR38436">
    <property type="entry name" value="POLYKETIDE CYCLASE SNOAL-LIKE DOMAIN"/>
    <property type="match status" value="1"/>
</dbReference>
<proteinExistence type="predicted"/>
<dbReference type="RefSeq" id="WP_176062340.1">
    <property type="nucleotide sequence ID" value="NZ_BJTG01000001.1"/>
</dbReference>
<evidence type="ECO:0008006" key="3">
    <source>
        <dbReference type="Google" id="ProtNLM"/>
    </source>
</evidence>
<dbReference type="InterPro" id="IPR009959">
    <property type="entry name" value="Cyclase_SnoaL-like"/>
</dbReference>
<dbReference type="EMBL" id="BJTG01000001">
    <property type="protein sequence ID" value="GEJ55547.1"/>
    <property type="molecule type" value="Genomic_DNA"/>
</dbReference>
<name>A0A7I9VHN9_9BACT</name>
<dbReference type="Gene3D" id="3.10.450.50">
    <property type="match status" value="1"/>
</dbReference>
<dbReference type="Proteomes" id="UP000503640">
    <property type="component" value="Unassembled WGS sequence"/>
</dbReference>
<dbReference type="Pfam" id="PF07366">
    <property type="entry name" value="SnoaL"/>
    <property type="match status" value="1"/>
</dbReference>
<evidence type="ECO:0000313" key="1">
    <source>
        <dbReference type="EMBL" id="GEJ55547.1"/>
    </source>
</evidence>